<comment type="caution">
    <text evidence="3">The sequence shown here is derived from an EMBL/GenBank/DDBJ whole genome shotgun (WGS) entry which is preliminary data.</text>
</comment>
<keyword evidence="4" id="KW-1185">Reference proteome</keyword>
<dbReference type="EMBL" id="AGZR01000001">
    <property type="protein sequence ID" value="EPD33974.1"/>
    <property type="molecule type" value="Genomic_DNA"/>
</dbReference>
<protein>
    <recommendedName>
        <fullName evidence="2">Aspartate/ornithine carbamoyltransferase carbamoyl-P binding domain-containing protein</fullName>
    </recommendedName>
</protein>
<dbReference type="GO" id="GO:0042450">
    <property type="term" value="P:L-arginine biosynthetic process via ornithine"/>
    <property type="evidence" value="ECO:0007669"/>
    <property type="project" value="TreeGrafter"/>
</dbReference>
<organism evidence="3 4">
    <name type="scientific">Propionimicrobium lymphophilum ACS-093-V-SCH5</name>
    <dbReference type="NCBI Taxonomy" id="883161"/>
    <lineage>
        <taxon>Bacteria</taxon>
        <taxon>Bacillati</taxon>
        <taxon>Actinomycetota</taxon>
        <taxon>Actinomycetes</taxon>
        <taxon>Propionibacteriales</taxon>
        <taxon>Propionibacteriaceae</taxon>
        <taxon>Propionimicrobium</taxon>
    </lineage>
</organism>
<dbReference type="PANTHER" id="PTHR45753:SF3">
    <property type="entry name" value="ORNITHINE TRANSCARBAMYLASE, MITOCHONDRIAL"/>
    <property type="match status" value="1"/>
</dbReference>
<dbReference type="PANTHER" id="PTHR45753">
    <property type="entry name" value="ORNITHINE CARBAMOYLTRANSFERASE, MITOCHONDRIAL"/>
    <property type="match status" value="1"/>
</dbReference>
<dbReference type="GO" id="GO:0004585">
    <property type="term" value="F:ornithine carbamoyltransferase activity"/>
    <property type="evidence" value="ECO:0007669"/>
    <property type="project" value="TreeGrafter"/>
</dbReference>
<name>S2X1S4_9ACTN</name>
<dbReference type="STRING" id="883161.HMPREF9306_00007"/>
<evidence type="ECO:0000259" key="2">
    <source>
        <dbReference type="Pfam" id="PF02729"/>
    </source>
</evidence>
<dbReference type="HOGENOM" id="CLU_043846_3_2_11"/>
<feature type="domain" description="Aspartate/ornithine carbamoyltransferase carbamoyl-P binding" evidence="2">
    <location>
        <begin position="8"/>
        <end position="140"/>
    </location>
</feature>
<dbReference type="GO" id="GO:0016597">
    <property type="term" value="F:amino acid binding"/>
    <property type="evidence" value="ECO:0007669"/>
    <property type="project" value="InterPro"/>
</dbReference>
<evidence type="ECO:0000313" key="4">
    <source>
        <dbReference type="Proteomes" id="UP000014417"/>
    </source>
</evidence>
<dbReference type="InterPro" id="IPR006132">
    <property type="entry name" value="Asp/Orn_carbamoyltranf_P-bd"/>
</dbReference>
<sequence length="318" mass="36099">MCHDKRMKHLLALTDWVKDDLEAVFDLADRLKNLDTEPLKGKSIALFIPQESVFWRSMAEHAIDKLGAHAIILDAMALERNEDPRDFTGLLANFASAMMVRHENLPIVRTLAAESPMPVIVTMSDRNNPTEVLSDIYQIRKRRPDWQKLNYVFVGPDGAHARGWLEASRVFGLNLRQCCPRGFQTSGSLFWQDLPKAIKSADVVITRSAPPRHRAEFVPFRVTYELMESARDGAMLLPIPTFTRGDEVSEDALEGPWYPGSDFKASMLEIQMAIILVCMGYVELPPRRSRQKWAIAAAREKAKAKQIEQRYDSSDDAE</sequence>
<dbReference type="InterPro" id="IPR036901">
    <property type="entry name" value="Asp/Orn_carbamoylTrfase_sf"/>
</dbReference>
<dbReference type="Gene3D" id="3.40.50.1370">
    <property type="entry name" value="Aspartate/ornithine carbamoyltransferase"/>
    <property type="match status" value="2"/>
</dbReference>
<dbReference type="Pfam" id="PF02729">
    <property type="entry name" value="OTCace_N"/>
    <property type="match status" value="1"/>
</dbReference>
<proteinExistence type="predicted"/>
<evidence type="ECO:0000313" key="3">
    <source>
        <dbReference type="EMBL" id="EPD33974.1"/>
    </source>
</evidence>
<evidence type="ECO:0000256" key="1">
    <source>
        <dbReference type="ARBA" id="ARBA00022679"/>
    </source>
</evidence>
<dbReference type="SUPFAM" id="SSF53671">
    <property type="entry name" value="Aspartate/ornithine carbamoyltransferase"/>
    <property type="match status" value="1"/>
</dbReference>
<keyword evidence="1" id="KW-0808">Transferase</keyword>
<dbReference type="GO" id="GO:0019240">
    <property type="term" value="P:citrulline biosynthetic process"/>
    <property type="evidence" value="ECO:0007669"/>
    <property type="project" value="TreeGrafter"/>
</dbReference>
<dbReference type="Proteomes" id="UP000014417">
    <property type="component" value="Unassembled WGS sequence"/>
</dbReference>
<accession>S2X1S4</accession>
<dbReference type="AlphaFoldDB" id="S2X1S4"/>
<reference evidence="3 4" key="1">
    <citation type="submission" date="2013-04" db="EMBL/GenBank/DDBJ databases">
        <title>The Genome Sequence of Propionimicrobium lymphophilum ACS-093-V-SCH5.</title>
        <authorList>
            <consortium name="The Broad Institute Genomics Platform"/>
            <person name="Earl A."/>
            <person name="Ward D."/>
            <person name="Feldgarden M."/>
            <person name="Gevers D."/>
            <person name="Saerens B."/>
            <person name="Vaneechoutte M."/>
            <person name="Walker B."/>
            <person name="Young S."/>
            <person name="Zeng Q."/>
            <person name="Gargeya S."/>
            <person name="Fitzgerald M."/>
            <person name="Haas B."/>
            <person name="Abouelleil A."/>
            <person name="Allen A.W."/>
            <person name="Alvarado L."/>
            <person name="Arachchi H.M."/>
            <person name="Berlin A.M."/>
            <person name="Chapman S.B."/>
            <person name="Gainer-Dewar J."/>
            <person name="Goldberg J."/>
            <person name="Griggs A."/>
            <person name="Gujja S."/>
            <person name="Hansen M."/>
            <person name="Howarth C."/>
            <person name="Imamovic A."/>
            <person name="Ireland A."/>
            <person name="Larimer J."/>
            <person name="McCowan C."/>
            <person name="Murphy C."/>
            <person name="Pearson M."/>
            <person name="Poon T.W."/>
            <person name="Priest M."/>
            <person name="Roberts A."/>
            <person name="Saif S."/>
            <person name="Shea T."/>
            <person name="Sisk P."/>
            <person name="Sykes S."/>
            <person name="Wortman J."/>
            <person name="Nusbaum C."/>
            <person name="Birren B."/>
        </authorList>
    </citation>
    <scope>NUCLEOTIDE SEQUENCE [LARGE SCALE GENOMIC DNA]</scope>
    <source>
        <strain evidence="3 4">ACS-093-V-SCH5</strain>
    </source>
</reference>
<dbReference type="OrthoDB" id="9802587at2"/>
<gene>
    <name evidence="3" type="ORF">HMPREF9306_00007</name>
</gene>